<evidence type="ECO:0000313" key="7">
    <source>
        <dbReference type="Proteomes" id="UP000006683"/>
    </source>
</evidence>
<keyword evidence="2 5" id="KW-0812">Transmembrane</keyword>
<dbReference type="AlphaFoldDB" id="E1SPC7"/>
<dbReference type="Pfam" id="PF04279">
    <property type="entry name" value="IspA"/>
    <property type="match status" value="1"/>
</dbReference>
<dbReference type="HAMAP" id="MF_00189">
    <property type="entry name" value="YciB"/>
    <property type="match status" value="1"/>
</dbReference>
<evidence type="ECO:0000256" key="3">
    <source>
        <dbReference type="ARBA" id="ARBA00022989"/>
    </source>
</evidence>
<keyword evidence="3 5" id="KW-1133">Transmembrane helix</keyword>
<keyword evidence="7" id="KW-1185">Reference proteome</keyword>
<dbReference type="STRING" id="550540.Fbal_2542"/>
<keyword evidence="1 5" id="KW-1003">Cell membrane</keyword>
<feature type="transmembrane region" description="Helical" evidence="5">
    <location>
        <begin position="150"/>
        <end position="169"/>
    </location>
</feature>
<dbReference type="GO" id="GO:0005886">
    <property type="term" value="C:plasma membrane"/>
    <property type="evidence" value="ECO:0007669"/>
    <property type="project" value="UniProtKB-SubCell"/>
</dbReference>
<sequence>MKQLIDFLPLLVFFAVYKFYGIFAATGAIVVATGVQLGLMYALYRKVEKMHLVTFGLLLVFGGATVLFHDDAFIKWKVTIVYGLFSAVLLISQWMGKPVIRSMLGKEITLPDRIWTGLSYAWAVFFTFCAGLNLYVAFNLPQETWVNFKVFGLMGMTLAFIVATIVYLYKHLPKEDQSSK</sequence>
<proteinExistence type="inferred from homology"/>
<feature type="transmembrane region" description="Helical" evidence="5">
    <location>
        <begin position="117"/>
        <end position="138"/>
    </location>
</feature>
<dbReference type="InterPro" id="IPR006008">
    <property type="entry name" value="YciB"/>
</dbReference>
<reference evidence="6 7" key="1">
    <citation type="journal article" date="2010" name="Stand. Genomic Sci.">
        <title>Complete genome sequence of Ferrimonas balearica type strain (PAT).</title>
        <authorList>
            <person name="Nolan M."/>
            <person name="Sikorski J."/>
            <person name="Davenport K."/>
            <person name="Lucas S."/>
            <person name="Glavina Del Rio T."/>
            <person name="Tice H."/>
            <person name="Cheng J."/>
            <person name="Goodwin L."/>
            <person name="Pitluck S."/>
            <person name="Liolios K."/>
            <person name="Ivanova N."/>
            <person name="Mavromatis K."/>
            <person name="Ovchinnikova G."/>
            <person name="Pati A."/>
            <person name="Chen A."/>
            <person name="Palaniappan K."/>
            <person name="Land M."/>
            <person name="Hauser L."/>
            <person name="Chang Y."/>
            <person name="Jeffries C."/>
            <person name="Tapia R."/>
            <person name="Brettin T."/>
            <person name="Detter J."/>
            <person name="Han C."/>
            <person name="Yasawong M."/>
            <person name="Rohde M."/>
            <person name="Tindall B."/>
            <person name="Goker M."/>
            <person name="Woyke T."/>
            <person name="Bristow J."/>
            <person name="Eisen J."/>
            <person name="Markowitz V."/>
            <person name="Hugenholtz P."/>
            <person name="Kyrpides N."/>
            <person name="Klenk H."/>
            <person name="Lapidus A."/>
        </authorList>
    </citation>
    <scope>NUCLEOTIDE SEQUENCE [LARGE SCALE GENOMIC DNA]</scope>
    <source>
        <strain evidence="7">DSM 9799 / CCM 4581 / KCTC 23876 / PAT</strain>
    </source>
</reference>
<dbReference type="GeneID" id="67182750"/>
<dbReference type="OrthoDB" id="9788219at2"/>
<dbReference type="Proteomes" id="UP000006683">
    <property type="component" value="Chromosome"/>
</dbReference>
<evidence type="ECO:0000256" key="4">
    <source>
        <dbReference type="ARBA" id="ARBA00023136"/>
    </source>
</evidence>
<dbReference type="eggNOG" id="COG2917">
    <property type="taxonomic scope" value="Bacteria"/>
</dbReference>
<evidence type="ECO:0000256" key="1">
    <source>
        <dbReference type="ARBA" id="ARBA00022475"/>
    </source>
</evidence>
<dbReference type="RefSeq" id="WP_013346050.1">
    <property type="nucleotide sequence ID" value="NC_014541.1"/>
</dbReference>
<dbReference type="EMBL" id="CP002209">
    <property type="protein sequence ID" value="ADN76744.1"/>
    <property type="molecule type" value="Genomic_DNA"/>
</dbReference>
<name>E1SPC7_FERBD</name>
<comment type="similarity">
    <text evidence="5">Belongs to the YciB family.</text>
</comment>
<dbReference type="KEGG" id="fbl:Fbal_2542"/>
<keyword evidence="4 5" id="KW-0472">Membrane</keyword>
<feature type="transmembrane region" description="Helical" evidence="5">
    <location>
        <begin position="20"/>
        <end position="43"/>
    </location>
</feature>
<dbReference type="NCBIfam" id="TIGR00997">
    <property type="entry name" value="ispZ"/>
    <property type="match status" value="1"/>
</dbReference>
<dbReference type="HOGENOM" id="CLU_089554_2_0_6"/>
<feature type="transmembrane region" description="Helical" evidence="5">
    <location>
        <begin position="50"/>
        <end position="68"/>
    </location>
</feature>
<protein>
    <recommendedName>
        <fullName evidence="5">Inner membrane-spanning protein YciB</fullName>
    </recommendedName>
</protein>
<organism evidence="6 7">
    <name type="scientific">Ferrimonas balearica (strain DSM 9799 / CCM 4581 / KCTC 23876 / PAT)</name>
    <dbReference type="NCBI Taxonomy" id="550540"/>
    <lineage>
        <taxon>Bacteria</taxon>
        <taxon>Pseudomonadati</taxon>
        <taxon>Pseudomonadota</taxon>
        <taxon>Gammaproteobacteria</taxon>
        <taxon>Alteromonadales</taxon>
        <taxon>Ferrimonadaceae</taxon>
        <taxon>Ferrimonas</taxon>
    </lineage>
</organism>
<accession>E1SPC7</accession>
<dbReference type="NCBIfam" id="NF001325">
    <property type="entry name" value="PRK00259.1-3"/>
    <property type="match status" value="1"/>
</dbReference>
<feature type="transmembrane region" description="Helical" evidence="5">
    <location>
        <begin position="74"/>
        <end position="96"/>
    </location>
</feature>
<dbReference type="PANTHER" id="PTHR36917:SF1">
    <property type="entry name" value="INNER MEMBRANE-SPANNING PROTEIN YCIB"/>
    <property type="match status" value="1"/>
</dbReference>
<evidence type="ECO:0000256" key="5">
    <source>
        <dbReference type="HAMAP-Rule" id="MF_00189"/>
    </source>
</evidence>
<evidence type="ECO:0000256" key="2">
    <source>
        <dbReference type="ARBA" id="ARBA00022692"/>
    </source>
</evidence>
<comment type="function">
    <text evidence="5">Plays a role in cell envelope biogenesis, maintenance of cell envelope integrity and membrane homeostasis.</text>
</comment>
<comment type="subcellular location">
    <subcellularLocation>
        <location evidence="5">Cell inner membrane</location>
        <topology evidence="5">Multi-pass membrane protein</topology>
    </subcellularLocation>
</comment>
<dbReference type="NCBIfam" id="NF001324">
    <property type="entry name" value="PRK00259.1-2"/>
    <property type="match status" value="1"/>
</dbReference>
<dbReference type="PANTHER" id="PTHR36917">
    <property type="entry name" value="INTRACELLULAR SEPTATION PROTEIN A-RELATED"/>
    <property type="match status" value="1"/>
</dbReference>
<evidence type="ECO:0000313" key="6">
    <source>
        <dbReference type="EMBL" id="ADN76744.1"/>
    </source>
</evidence>
<keyword evidence="5" id="KW-0997">Cell inner membrane</keyword>
<gene>
    <name evidence="5" type="primary">yciB</name>
    <name evidence="6" type="ordered locus">Fbal_2542</name>
</gene>